<protein>
    <recommendedName>
        <fullName evidence="2">site-specific DNA-methyltransferase (adenine-specific)</fullName>
        <ecNumber evidence="2">2.1.1.72</ecNumber>
    </recommendedName>
</protein>
<dbReference type="InterPro" id="IPR029063">
    <property type="entry name" value="SAM-dependent_MTases_sf"/>
</dbReference>
<comment type="caution">
    <text evidence="8">The sequence shown here is derived from an EMBL/GenBank/DDBJ whole genome shotgun (WGS) entry which is preliminary data.</text>
</comment>
<feature type="domain" description="DNA methylase N-4/N-6" evidence="7">
    <location>
        <begin position="22"/>
        <end position="72"/>
    </location>
</feature>
<keyword evidence="4" id="KW-0808">Transferase</keyword>
<dbReference type="GO" id="GO:0003677">
    <property type="term" value="F:DNA binding"/>
    <property type="evidence" value="ECO:0007669"/>
    <property type="project" value="InterPro"/>
</dbReference>
<dbReference type="InterPro" id="IPR002941">
    <property type="entry name" value="DNA_methylase_N4/N6"/>
</dbReference>
<name>A0A9X1W003_9GAMM</name>
<dbReference type="GO" id="GO:0008170">
    <property type="term" value="F:N-methyltransferase activity"/>
    <property type="evidence" value="ECO:0007669"/>
    <property type="project" value="InterPro"/>
</dbReference>
<keyword evidence="5" id="KW-0949">S-adenosyl-L-methionine</keyword>
<dbReference type="Gene3D" id="3.40.50.150">
    <property type="entry name" value="Vaccinia Virus protein VP39"/>
    <property type="match status" value="2"/>
</dbReference>
<dbReference type="Proteomes" id="UP001139682">
    <property type="component" value="Unassembled WGS sequence"/>
</dbReference>
<evidence type="ECO:0000259" key="7">
    <source>
        <dbReference type="Pfam" id="PF01555"/>
    </source>
</evidence>
<evidence type="ECO:0000256" key="3">
    <source>
        <dbReference type="ARBA" id="ARBA00022603"/>
    </source>
</evidence>
<evidence type="ECO:0000313" key="8">
    <source>
        <dbReference type="EMBL" id="MCJ0972147.1"/>
    </source>
</evidence>
<sequence>MNAVNELLITPRTDPVYNMHGYLTKVPVAAVMPFIKAYTQPGGLVVDMFAGSGMTAVAAKMCGRNAVVSDISRLGRHIGEGYLLDVPSDELARVAARIVAESREAVGHFYRTIRASDGAEVESIRTVWTFLYRCQACDAVVNYYALLRAAGWDSRETRCASCGHQFAKRGAEVLGEEPALVVVWGEQGKQTEQMVSEYDLHQLINADRADFRRLIPGARISPEREMYRRSALEKWGLTDTRAFFSQRNSAVLYDLWTRINSIGDESIRKKLLFVFTAILPRASKRYQWSHKAPLNAANQTYYIAPIFYEWNVYDLFTRKVGAAIKSDKFIATGVVGNAKQKYITQSASNLAHIASESVDYIFTDPPFGSNIFYADMNLFQECWLGGTFTNVDLEAVVKTGGTKADREEAKLGYERMLTEAFREARRILKPNGVLSVVFGNSKGEIWAVAQRAFWESGFTEKPESICVLDKGQRSIKGLASGRESVATLDLIVTFRKKTGAPATALVDTFEPERLIQKAVEAIDNLDGSTTSHVYLEVLRAAMHSGVNLASIDLADVLGHVARRGYLPDPRSGRLVRQLVPKV</sequence>
<evidence type="ECO:0000313" key="9">
    <source>
        <dbReference type="Proteomes" id="UP001139682"/>
    </source>
</evidence>
<comment type="similarity">
    <text evidence="1">Belongs to the N(4)/N(6)-methyltransferase family.</text>
</comment>
<keyword evidence="9" id="KW-1185">Reference proteome</keyword>
<dbReference type="InterPro" id="IPR002052">
    <property type="entry name" value="DNA_methylase_N6_adenine_CS"/>
</dbReference>
<evidence type="ECO:0000256" key="2">
    <source>
        <dbReference type="ARBA" id="ARBA00011900"/>
    </source>
</evidence>
<dbReference type="PROSITE" id="PS00092">
    <property type="entry name" value="N6_MTASE"/>
    <property type="match status" value="1"/>
</dbReference>
<reference evidence="8" key="1">
    <citation type="submission" date="2022-03" db="EMBL/GenBank/DDBJ databases">
        <title>Pseudomonas marianensis sp. nov., a marine bacterium isolated from deep-sea sediments of the Mariana Trench.</title>
        <authorList>
            <person name="Wei Y."/>
        </authorList>
    </citation>
    <scope>NUCLEOTIDE SEQUENCE</scope>
    <source>
        <strain evidence="8">PS1</strain>
    </source>
</reference>
<dbReference type="EC" id="2.1.1.72" evidence="2"/>
<organism evidence="8 9">
    <name type="scientific">Stutzerimonas marianensis</name>
    <dbReference type="NCBI Taxonomy" id="2929513"/>
    <lineage>
        <taxon>Bacteria</taxon>
        <taxon>Pseudomonadati</taxon>
        <taxon>Pseudomonadota</taxon>
        <taxon>Gammaproteobacteria</taxon>
        <taxon>Pseudomonadales</taxon>
        <taxon>Pseudomonadaceae</taxon>
        <taxon>Stutzerimonas</taxon>
    </lineage>
</organism>
<dbReference type="GO" id="GO:0009007">
    <property type="term" value="F:site-specific DNA-methyltransferase (adenine-specific) activity"/>
    <property type="evidence" value="ECO:0007669"/>
    <property type="project" value="UniProtKB-EC"/>
</dbReference>
<dbReference type="SUPFAM" id="SSF53335">
    <property type="entry name" value="S-adenosyl-L-methionine-dependent methyltransferases"/>
    <property type="match status" value="2"/>
</dbReference>
<dbReference type="Pfam" id="PF01555">
    <property type="entry name" value="N6_N4_Mtase"/>
    <property type="match status" value="1"/>
</dbReference>
<dbReference type="RefSeq" id="WP_243604333.1">
    <property type="nucleotide sequence ID" value="NZ_JALGRD010000001.1"/>
</dbReference>
<dbReference type="AlphaFoldDB" id="A0A9X1W003"/>
<evidence type="ECO:0000256" key="5">
    <source>
        <dbReference type="ARBA" id="ARBA00022691"/>
    </source>
</evidence>
<dbReference type="PRINTS" id="PR00506">
    <property type="entry name" value="D21N6MTFRASE"/>
</dbReference>
<proteinExistence type="inferred from homology"/>
<keyword evidence="3" id="KW-0489">Methyltransferase</keyword>
<dbReference type="EMBL" id="JALGRD010000001">
    <property type="protein sequence ID" value="MCJ0972147.1"/>
    <property type="molecule type" value="Genomic_DNA"/>
</dbReference>
<evidence type="ECO:0000256" key="1">
    <source>
        <dbReference type="ARBA" id="ARBA00006594"/>
    </source>
</evidence>
<accession>A0A9X1W003</accession>
<comment type="catalytic activity">
    <reaction evidence="6">
        <text>a 2'-deoxyadenosine in DNA + S-adenosyl-L-methionine = an N(6)-methyl-2'-deoxyadenosine in DNA + S-adenosyl-L-homocysteine + H(+)</text>
        <dbReference type="Rhea" id="RHEA:15197"/>
        <dbReference type="Rhea" id="RHEA-COMP:12418"/>
        <dbReference type="Rhea" id="RHEA-COMP:12419"/>
        <dbReference type="ChEBI" id="CHEBI:15378"/>
        <dbReference type="ChEBI" id="CHEBI:57856"/>
        <dbReference type="ChEBI" id="CHEBI:59789"/>
        <dbReference type="ChEBI" id="CHEBI:90615"/>
        <dbReference type="ChEBI" id="CHEBI:90616"/>
        <dbReference type="EC" id="2.1.1.72"/>
    </reaction>
</comment>
<gene>
    <name evidence="8" type="ORF">MST27_02025</name>
</gene>
<evidence type="ECO:0000256" key="6">
    <source>
        <dbReference type="ARBA" id="ARBA00047942"/>
    </source>
</evidence>
<dbReference type="GO" id="GO:0032259">
    <property type="term" value="P:methylation"/>
    <property type="evidence" value="ECO:0007669"/>
    <property type="project" value="UniProtKB-KW"/>
</dbReference>
<evidence type="ECO:0000256" key="4">
    <source>
        <dbReference type="ARBA" id="ARBA00022679"/>
    </source>
</evidence>
<dbReference type="InterPro" id="IPR002295">
    <property type="entry name" value="N4/N6-MTase_EcoPI_Mod-like"/>
</dbReference>